<dbReference type="PRINTS" id="PR00503">
    <property type="entry name" value="BROMODOMAIN"/>
</dbReference>
<dbReference type="SUPFAM" id="SSF47370">
    <property type="entry name" value="Bromodomain"/>
    <property type="match status" value="1"/>
</dbReference>
<dbReference type="SUPFAM" id="SSF55729">
    <property type="entry name" value="Acyl-CoA N-acyltransferases (Nat)"/>
    <property type="match status" value="1"/>
</dbReference>
<name>A0A0D7AGT9_9AGAR</name>
<evidence type="ECO:0000256" key="1">
    <source>
        <dbReference type="ARBA" id="ARBA00004123"/>
    </source>
</evidence>
<dbReference type="SMART" id="SM00297">
    <property type="entry name" value="BROMO"/>
    <property type="match status" value="1"/>
</dbReference>
<evidence type="ECO:0000256" key="11">
    <source>
        <dbReference type="ARBA" id="ARBA00023315"/>
    </source>
</evidence>
<dbReference type="InterPro" id="IPR018359">
    <property type="entry name" value="Bromodomain_CS"/>
</dbReference>
<dbReference type="PROSITE" id="PS51186">
    <property type="entry name" value="GNAT"/>
    <property type="match status" value="1"/>
</dbReference>
<evidence type="ECO:0000256" key="10">
    <source>
        <dbReference type="ARBA" id="ARBA00023242"/>
    </source>
</evidence>
<evidence type="ECO:0000256" key="7">
    <source>
        <dbReference type="ARBA" id="ARBA00023117"/>
    </source>
</evidence>
<dbReference type="PROSITE" id="PS00633">
    <property type="entry name" value="BROMODOMAIN_1"/>
    <property type="match status" value="1"/>
</dbReference>
<keyword evidence="4" id="KW-0808">Transferase</keyword>
<dbReference type="PANTHER" id="PTHR45750:SF3">
    <property type="entry name" value="HISTONE ACETYLTRANSFERASE"/>
    <property type="match status" value="1"/>
</dbReference>
<reference evidence="15 16" key="1">
    <citation type="journal article" date="2015" name="Fungal Genet. Biol.">
        <title>Evolution of novel wood decay mechanisms in Agaricales revealed by the genome sequences of Fistulina hepatica and Cylindrobasidium torrendii.</title>
        <authorList>
            <person name="Floudas D."/>
            <person name="Held B.W."/>
            <person name="Riley R."/>
            <person name="Nagy L.G."/>
            <person name="Koehler G."/>
            <person name="Ransdell A.S."/>
            <person name="Younus H."/>
            <person name="Chow J."/>
            <person name="Chiniquy J."/>
            <person name="Lipzen A."/>
            <person name="Tritt A."/>
            <person name="Sun H."/>
            <person name="Haridas S."/>
            <person name="LaButti K."/>
            <person name="Ohm R.A."/>
            <person name="Kues U."/>
            <person name="Blanchette R.A."/>
            <person name="Grigoriev I.V."/>
            <person name="Minto R.E."/>
            <person name="Hibbett D.S."/>
        </authorList>
    </citation>
    <scope>NUCLEOTIDE SEQUENCE [LARGE SCALE GENOMIC DNA]</scope>
    <source>
        <strain evidence="15 16">ATCC 64428</strain>
    </source>
</reference>
<dbReference type="InterPro" id="IPR037800">
    <property type="entry name" value="GCN5"/>
</dbReference>
<sequence length="398" mass="45442">MNNPTHKAPAVKVKVEDKLDEAQLDRLATGIAVDAAVRDGSPAGPREKLALVELKRGIIQIVPVENDRTPRMLVLLTGLKTLFQKQLPEMPREYIARLVYDSNSKALAIVKRGLRVVGGICYRPFPHRGFMEIVFLATASVDQVKGYGSTLMDHFKAHVRKTYPHVDYFLTYADNYAVGYFEKQGFSKEISLDRSIWAGYIKDYEGGTIMQCKMVPKVDYPKKAEMLVTQQEAIMNKIRRLSKSHIVYPGLPQFRDGALRDLVLDPADVPGLRESGWTKDMTVTVRRHIKQPKDIFMERLLEQLKNHGSSWPFMVPVDREHVPTYYETIKNPMDYSTMENKLNNKGYDTVDAFLADCQLIFDNARIFNAPDSIFYKQAQKLDKFVKNFVATERPKLGC</sequence>
<accession>A0A0D7AGT9</accession>
<evidence type="ECO:0000313" key="15">
    <source>
        <dbReference type="EMBL" id="KIY49106.1"/>
    </source>
</evidence>
<keyword evidence="10" id="KW-0539">Nucleus</keyword>
<dbReference type="InterPro" id="IPR001487">
    <property type="entry name" value="Bromodomain"/>
</dbReference>
<keyword evidence="16" id="KW-1185">Reference proteome</keyword>
<dbReference type="EMBL" id="KN881727">
    <property type="protein sequence ID" value="KIY49106.1"/>
    <property type="molecule type" value="Genomic_DNA"/>
</dbReference>
<dbReference type="Gene3D" id="3.40.630.30">
    <property type="match status" value="1"/>
</dbReference>
<evidence type="ECO:0000256" key="4">
    <source>
        <dbReference type="ARBA" id="ARBA00022679"/>
    </source>
</evidence>
<keyword evidence="11" id="KW-0012">Acyltransferase</keyword>
<evidence type="ECO:0000256" key="12">
    <source>
        <dbReference type="PROSITE-ProRule" id="PRU00035"/>
    </source>
</evidence>
<feature type="domain" description="N-acetyltransferase" evidence="14">
    <location>
        <begin position="59"/>
        <end position="215"/>
    </location>
</feature>
<evidence type="ECO:0000256" key="3">
    <source>
        <dbReference type="ARBA" id="ARBA00013184"/>
    </source>
</evidence>
<dbReference type="GO" id="GO:0000123">
    <property type="term" value="C:histone acetyltransferase complex"/>
    <property type="evidence" value="ECO:0007669"/>
    <property type="project" value="TreeGrafter"/>
</dbReference>
<evidence type="ECO:0000259" key="13">
    <source>
        <dbReference type="PROSITE" id="PS50014"/>
    </source>
</evidence>
<dbReference type="PANTHER" id="PTHR45750">
    <property type="entry name" value="GH11602P"/>
    <property type="match status" value="1"/>
</dbReference>
<dbReference type="InterPro" id="IPR036427">
    <property type="entry name" value="Bromodomain-like_sf"/>
</dbReference>
<keyword evidence="6" id="KW-0805">Transcription regulation</keyword>
<dbReference type="Proteomes" id="UP000054144">
    <property type="component" value="Unassembled WGS sequence"/>
</dbReference>
<keyword evidence="8" id="KW-0010">Activator</keyword>
<dbReference type="CDD" id="cd04301">
    <property type="entry name" value="NAT_SF"/>
    <property type="match status" value="1"/>
</dbReference>
<organism evidence="15 16">
    <name type="scientific">Fistulina hepatica ATCC 64428</name>
    <dbReference type="NCBI Taxonomy" id="1128425"/>
    <lineage>
        <taxon>Eukaryota</taxon>
        <taxon>Fungi</taxon>
        <taxon>Dikarya</taxon>
        <taxon>Basidiomycota</taxon>
        <taxon>Agaricomycotina</taxon>
        <taxon>Agaricomycetes</taxon>
        <taxon>Agaricomycetidae</taxon>
        <taxon>Agaricales</taxon>
        <taxon>Fistulinaceae</taxon>
        <taxon>Fistulina</taxon>
    </lineage>
</organism>
<evidence type="ECO:0000313" key="16">
    <source>
        <dbReference type="Proteomes" id="UP000054144"/>
    </source>
</evidence>
<feature type="domain" description="Bromo" evidence="13">
    <location>
        <begin position="305"/>
        <end position="375"/>
    </location>
</feature>
<evidence type="ECO:0000259" key="14">
    <source>
        <dbReference type="PROSITE" id="PS51186"/>
    </source>
</evidence>
<evidence type="ECO:0000256" key="5">
    <source>
        <dbReference type="ARBA" id="ARBA00022853"/>
    </source>
</evidence>
<dbReference type="AlphaFoldDB" id="A0A0D7AGT9"/>
<evidence type="ECO:0000256" key="6">
    <source>
        <dbReference type="ARBA" id="ARBA00023015"/>
    </source>
</evidence>
<dbReference type="InterPro" id="IPR016181">
    <property type="entry name" value="Acyl_CoA_acyltransferase"/>
</dbReference>
<comment type="subcellular location">
    <subcellularLocation>
        <location evidence="1">Nucleus</location>
    </subcellularLocation>
</comment>
<keyword evidence="5" id="KW-0156">Chromatin regulator</keyword>
<dbReference type="Pfam" id="PF00583">
    <property type="entry name" value="Acetyltransf_1"/>
    <property type="match status" value="1"/>
</dbReference>
<evidence type="ECO:0000256" key="8">
    <source>
        <dbReference type="ARBA" id="ARBA00023159"/>
    </source>
</evidence>
<comment type="similarity">
    <text evidence="2">Belongs to the acetyltransferase family. GCN5 subfamily.</text>
</comment>
<dbReference type="InterPro" id="IPR000182">
    <property type="entry name" value="GNAT_dom"/>
</dbReference>
<keyword evidence="9" id="KW-0804">Transcription</keyword>
<proteinExistence type="inferred from homology"/>
<dbReference type="CDD" id="cd05509">
    <property type="entry name" value="Bromo_gcn5_like"/>
    <property type="match status" value="1"/>
</dbReference>
<gene>
    <name evidence="15" type="ORF">FISHEDRAFT_65549</name>
</gene>
<evidence type="ECO:0000256" key="2">
    <source>
        <dbReference type="ARBA" id="ARBA00008607"/>
    </source>
</evidence>
<dbReference type="EC" id="2.3.1.48" evidence="3"/>
<evidence type="ECO:0000256" key="9">
    <source>
        <dbReference type="ARBA" id="ARBA00023163"/>
    </source>
</evidence>
<dbReference type="GO" id="GO:0005634">
    <property type="term" value="C:nucleus"/>
    <property type="evidence" value="ECO:0007669"/>
    <property type="project" value="UniProtKB-SubCell"/>
</dbReference>
<protein>
    <recommendedName>
        <fullName evidence="3">histone acetyltransferase</fullName>
        <ecNumber evidence="3">2.3.1.48</ecNumber>
    </recommendedName>
</protein>
<dbReference type="GO" id="GO:0010484">
    <property type="term" value="F:histone H3 acetyltransferase activity"/>
    <property type="evidence" value="ECO:0007669"/>
    <property type="project" value="TreeGrafter"/>
</dbReference>
<dbReference type="PROSITE" id="PS50014">
    <property type="entry name" value="BROMODOMAIN_2"/>
    <property type="match status" value="1"/>
</dbReference>
<dbReference type="OrthoDB" id="1937912at2759"/>
<dbReference type="Pfam" id="PF00439">
    <property type="entry name" value="Bromodomain"/>
    <property type="match status" value="1"/>
</dbReference>
<dbReference type="Gene3D" id="1.20.920.10">
    <property type="entry name" value="Bromodomain-like"/>
    <property type="match status" value="1"/>
</dbReference>
<keyword evidence="7 12" id="KW-0103">Bromodomain</keyword>
<dbReference type="GO" id="GO:0045944">
    <property type="term" value="P:positive regulation of transcription by RNA polymerase II"/>
    <property type="evidence" value="ECO:0007669"/>
    <property type="project" value="TreeGrafter"/>
</dbReference>